<feature type="transmembrane region" description="Helical" evidence="9">
    <location>
        <begin position="77"/>
        <end position="95"/>
    </location>
</feature>
<reference evidence="10 11" key="2">
    <citation type="submission" date="2022-01" db="EMBL/GenBank/DDBJ databases">
        <title>Lysobacter chinensis sp. nov., a bacterium isolated from cow dung compost.</title>
        <authorList>
            <person name="Liu Y."/>
        </authorList>
    </citation>
    <scope>NUCLEOTIDE SEQUENCE [LARGE SCALE GENOMIC DNA]</scope>
    <source>
        <strain evidence="10 11">TLK-CK17</strain>
    </source>
</reference>
<dbReference type="PANTHER" id="PTHR30574">
    <property type="entry name" value="INNER MEMBRANE PROTEIN YEDE"/>
    <property type="match status" value="1"/>
</dbReference>
<keyword evidence="11" id="KW-1185">Reference proteome</keyword>
<dbReference type="RefSeq" id="WP_237056337.1">
    <property type="nucleotide sequence ID" value="NZ_JAKJPO010000015.1"/>
</dbReference>
<keyword evidence="2" id="KW-0813">Transport</keyword>
<comment type="subcellular location">
    <subcellularLocation>
        <location evidence="1">Cell inner membrane</location>
        <topology evidence="1">Multi-pass membrane protein</topology>
    </subcellularLocation>
</comment>
<dbReference type="Proteomes" id="UP001430796">
    <property type="component" value="Unassembled WGS sequence"/>
</dbReference>
<gene>
    <name evidence="10" type="ORF">L3V18_16395</name>
</gene>
<dbReference type="PANTHER" id="PTHR30574:SF1">
    <property type="entry name" value="SULPHUR TRANSPORT DOMAIN-CONTAINING PROTEIN"/>
    <property type="match status" value="1"/>
</dbReference>
<reference evidence="10 11" key="3">
    <citation type="submission" date="2022-01" db="EMBL/GenBank/DDBJ databases">
        <authorList>
            <person name="Zhou L.Y."/>
        </authorList>
    </citation>
    <scope>NUCLEOTIDE SEQUENCE [LARGE SCALE GENOMIC DNA]</scope>
    <source>
        <strain evidence="10 11">TLK-CK17</strain>
    </source>
</reference>
<sequence>MSTEFTPVSALAGGALIGLAATWLLAALGRIAGVSGVLNNAIESGEGRGWRLAFLIGLVLGAGAWFAFTGATPRSGFPPPLLIAGGLLVGFGTRLGNGCTSGHGICGLARLSRRSLVAVAIFMTAGAATVFVVRHLFGMPA</sequence>
<feature type="transmembrane region" description="Helical" evidence="9">
    <location>
        <begin position="50"/>
        <end position="71"/>
    </location>
</feature>
<feature type="transmembrane region" description="Helical" evidence="9">
    <location>
        <begin position="12"/>
        <end position="38"/>
    </location>
</feature>
<evidence type="ECO:0000256" key="6">
    <source>
        <dbReference type="ARBA" id="ARBA00022989"/>
    </source>
</evidence>
<accession>A0ABS9HZ53</accession>
<evidence type="ECO:0000256" key="2">
    <source>
        <dbReference type="ARBA" id="ARBA00022448"/>
    </source>
</evidence>
<evidence type="ECO:0000256" key="1">
    <source>
        <dbReference type="ARBA" id="ARBA00004429"/>
    </source>
</evidence>
<name>A0ABS9HZ53_9GAMM</name>
<keyword evidence="5 9" id="KW-0812">Transmembrane</keyword>
<evidence type="ECO:0000256" key="3">
    <source>
        <dbReference type="ARBA" id="ARBA00022475"/>
    </source>
</evidence>
<evidence type="ECO:0000313" key="11">
    <source>
        <dbReference type="Proteomes" id="UP001430796"/>
    </source>
</evidence>
<comment type="similarity">
    <text evidence="8">Belongs to the TsuA/YedE (TC 9.B.102) family.</text>
</comment>
<evidence type="ECO:0000256" key="5">
    <source>
        <dbReference type="ARBA" id="ARBA00022692"/>
    </source>
</evidence>
<keyword evidence="6 9" id="KW-1133">Transmembrane helix</keyword>
<reference evidence="11" key="1">
    <citation type="submission" date="2022-01" db="EMBL/GenBank/DDBJ databases">
        <title>Lysobacter chinensis sp. nov., a bacterium isolated from cow dung compost.</title>
        <authorList>
            <person name="Zhou L.Y."/>
        </authorList>
    </citation>
    <scope>NUCLEOTIDE SEQUENCE [LARGE SCALE GENOMIC DNA]</scope>
    <source>
        <strain evidence="11">TLK-CK17</strain>
    </source>
</reference>
<evidence type="ECO:0000256" key="7">
    <source>
        <dbReference type="ARBA" id="ARBA00023136"/>
    </source>
</evidence>
<evidence type="ECO:0000256" key="9">
    <source>
        <dbReference type="SAM" id="Phobius"/>
    </source>
</evidence>
<feature type="transmembrane region" description="Helical" evidence="9">
    <location>
        <begin position="116"/>
        <end position="137"/>
    </location>
</feature>
<keyword evidence="7 9" id="KW-0472">Membrane</keyword>
<comment type="caution">
    <text evidence="10">The sequence shown here is derived from an EMBL/GenBank/DDBJ whole genome shotgun (WGS) entry which is preliminary data.</text>
</comment>
<keyword evidence="4" id="KW-0997">Cell inner membrane</keyword>
<evidence type="ECO:0000256" key="4">
    <source>
        <dbReference type="ARBA" id="ARBA00022519"/>
    </source>
</evidence>
<proteinExistence type="inferred from homology"/>
<dbReference type="EMBL" id="JAKJPO010000015">
    <property type="protein sequence ID" value="MCF7223357.1"/>
    <property type="molecule type" value="Genomic_DNA"/>
</dbReference>
<protein>
    <submittedName>
        <fullName evidence="10">YeeE/YedE family protein</fullName>
    </submittedName>
</protein>
<organism evidence="10 11">
    <name type="scientific">Marilutibacter chinensis</name>
    <dbReference type="NCBI Taxonomy" id="2912247"/>
    <lineage>
        <taxon>Bacteria</taxon>
        <taxon>Pseudomonadati</taxon>
        <taxon>Pseudomonadota</taxon>
        <taxon>Gammaproteobacteria</taxon>
        <taxon>Lysobacterales</taxon>
        <taxon>Lysobacteraceae</taxon>
        <taxon>Marilutibacter</taxon>
    </lineage>
</organism>
<evidence type="ECO:0000313" key="10">
    <source>
        <dbReference type="EMBL" id="MCF7223357.1"/>
    </source>
</evidence>
<keyword evidence="3" id="KW-1003">Cell membrane</keyword>
<dbReference type="Pfam" id="PF04143">
    <property type="entry name" value="Sulf_transp"/>
    <property type="match status" value="1"/>
</dbReference>
<dbReference type="InterPro" id="IPR007272">
    <property type="entry name" value="Sulf_transp_TsuA/YedE"/>
</dbReference>
<evidence type="ECO:0000256" key="8">
    <source>
        <dbReference type="ARBA" id="ARBA00035655"/>
    </source>
</evidence>